<evidence type="ECO:0000259" key="8">
    <source>
        <dbReference type="Pfam" id="PF09334"/>
    </source>
</evidence>
<feature type="domain" description="Methionyl/Leucyl tRNA synthetase" evidence="8">
    <location>
        <begin position="451"/>
        <end position="551"/>
    </location>
</feature>
<reference evidence="9" key="1">
    <citation type="journal article" date="2020" name="Nature">
        <title>Giant virus diversity and host interactions through global metagenomics.</title>
        <authorList>
            <person name="Schulz F."/>
            <person name="Roux S."/>
            <person name="Paez-Espino D."/>
            <person name="Jungbluth S."/>
            <person name="Walsh D.A."/>
            <person name="Denef V.J."/>
            <person name="McMahon K.D."/>
            <person name="Konstantinidis K.T."/>
            <person name="Eloe-Fadrosh E.A."/>
            <person name="Kyrpides N.C."/>
            <person name="Woyke T."/>
        </authorList>
    </citation>
    <scope>NUCLEOTIDE SEQUENCE</scope>
    <source>
        <strain evidence="9">GVMAG-M-3300020192-26</strain>
    </source>
</reference>
<evidence type="ECO:0000313" key="9">
    <source>
        <dbReference type="EMBL" id="QHT00386.1"/>
    </source>
</evidence>
<dbReference type="InterPro" id="IPR009080">
    <property type="entry name" value="tRNAsynth_Ia_anticodon-bd"/>
</dbReference>
<dbReference type="EMBL" id="MN739355">
    <property type="protein sequence ID" value="QHT00386.1"/>
    <property type="molecule type" value="Genomic_DNA"/>
</dbReference>
<dbReference type="PROSITE" id="PS00178">
    <property type="entry name" value="AA_TRNA_LIGASE_I"/>
    <property type="match status" value="1"/>
</dbReference>
<evidence type="ECO:0008006" key="10">
    <source>
        <dbReference type="Google" id="ProtNLM"/>
    </source>
</evidence>
<dbReference type="GO" id="GO:0006429">
    <property type="term" value="P:leucyl-tRNA aminoacylation"/>
    <property type="evidence" value="ECO:0007669"/>
    <property type="project" value="InterPro"/>
</dbReference>
<dbReference type="PANTHER" id="PTHR45794">
    <property type="entry name" value="LEUCYL-TRNA SYNTHETASE"/>
    <property type="match status" value="1"/>
</dbReference>
<evidence type="ECO:0000256" key="3">
    <source>
        <dbReference type="ARBA" id="ARBA00022741"/>
    </source>
</evidence>
<proteinExistence type="inferred from homology"/>
<dbReference type="SUPFAM" id="SSF47323">
    <property type="entry name" value="Anticodon-binding domain of a subclass of class I aminoacyl-tRNA synthetases"/>
    <property type="match status" value="1"/>
</dbReference>
<feature type="domain" description="Methionyl/Valyl/Leucyl/Isoleucyl-tRNA synthetase anticodon-binding" evidence="7">
    <location>
        <begin position="590"/>
        <end position="651"/>
    </location>
</feature>
<dbReference type="InterPro" id="IPR014729">
    <property type="entry name" value="Rossmann-like_a/b/a_fold"/>
</dbReference>
<dbReference type="PANTHER" id="PTHR45794:SF1">
    <property type="entry name" value="LEUCINE--TRNA LIGASE, CYTOPLASMIC"/>
    <property type="match status" value="1"/>
</dbReference>
<sequence length="662" mass="77156">MDVLIKNEKQIQETWKKNQSTIAVVDNEKKKCFLTFPFPYQNGALHLGHAYTISKVEFYARFKKITGYNVLFPYGFHGTGMPIVASAVKLRETLDMCNINDIDSLPVGNQLRILHEMKIPIEEIPAFTDPQTWLKYFPQRSITDLQKFGAHIDFRRSFITTSINPHYDCFVKWQFVTLNKKGYLKFDKKPVIYSPKDKQICGDHDRNEGEYVGITKYDVYFAHNHIYTLMMTTATNFTEELNIFEWDNKKCISTITFLNNFKYQTNKSVSNVEIIKKDELKDVEFDFYGAKIKIFDVIDFSNAKSESDYYEPTDTVISRTDEKCVVAIIDNWYIDYSAPELKERINDYATSDYFRTPQDRQIFVDASNSLQTHACSKTGNIPGTKLLDTDYVIDSLSDSTIYMAYYTIAHRITELPVEVLQKCYFEVYEFVFMDGVMPQIGYDNLLQEMKTEFLYWYAVDLRVSGEDLIDNHMIMCLYNHAMMWDGDEMLPRRFCINGYITLDGKRMSKSKGVFMTLSDAIDKYGADVTRLVLAMAGSGMNDADFSEKNIQLATQRLIDAKKWCKDVIDTILSYKIGMGNTALDVRVKVCVREIKFHYEEMEYQKVVEIIFNKLLAICDDYGNERTHRKIVEYFLLMIYPICPHMVEEIWAYGAELNFAKYC</sequence>
<evidence type="ECO:0000256" key="6">
    <source>
        <dbReference type="ARBA" id="ARBA00023146"/>
    </source>
</evidence>
<dbReference type="GO" id="GO:0005524">
    <property type="term" value="F:ATP binding"/>
    <property type="evidence" value="ECO:0007669"/>
    <property type="project" value="UniProtKB-KW"/>
</dbReference>
<evidence type="ECO:0000256" key="5">
    <source>
        <dbReference type="ARBA" id="ARBA00022917"/>
    </source>
</evidence>
<evidence type="ECO:0000259" key="7">
    <source>
        <dbReference type="Pfam" id="PF08264"/>
    </source>
</evidence>
<feature type="domain" description="Methionyl/Leucyl tRNA synthetase" evidence="8">
    <location>
        <begin position="33"/>
        <end position="90"/>
    </location>
</feature>
<keyword evidence="6" id="KW-0030">Aminoacyl-tRNA synthetase</keyword>
<dbReference type="InterPro" id="IPR013155">
    <property type="entry name" value="M/V/L/I-tRNA-synth_anticd-bd"/>
</dbReference>
<protein>
    <recommendedName>
        <fullName evidence="10">Leucyl-tRNA synthetase</fullName>
    </recommendedName>
</protein>
<evidence type="ECO:0000256" key="2">
    <source>
        <dbReference type="ARBA" id="ARBA00022598"/>
    </source>
</evidence>
<keyword evidence="4" id="KW-0067">ATP-binding</keyword>
<dbReference type="Pfam" id="PF09334">
    <property type="entry name" value="tRNA-synt_1g"/>
    <property type="match status" value="2"/>
</dbReference>
<accession>A0A6C0C6N5</accession>
<dbReference type="InterPro" id="IPR015413">
    <property type="entry name" value="Methionyl/Leucyl_tRNA_Synth"/>
</dbReference>
<dbReference type="AlphaFoldDB" id="A0A6C0C6N5"/>
<dbReference type="GO" id="GO:0004823">
    <property type="term" value="F:leucine-tRNA ligase activity"/>
    <property type="evidence" value="ECO:0007669"/>
    <property type="project" value="InterPro"/>
</dbReference>
<evidence type="ECO:0000256" key="4">
    <source>
        <dbReference type="ARBA" id="ARBA00022840"/>
    </source>
</evidence>
<evidence type="ECO:0000256" key="1">
    <source>
        <dbReference type="ARBA" id="ARBA00005594"/>
    </source>
</evidence>
<dbReference type="Gene3D" id="3.40.50.620">
    <property type="entry name" value="HUPs"/>
    <property type="match status" value="2"/>
</dbReference>
<dbReference type="InterPro" id="IPR001412">
    <property type="entry name" value="aa-tRNA-synth_I_CS"/>
</dbReference>
<keyword evidence="5" id="KW-0648">Protein biosynthesis</keyword>
<comment type="similarity">
    <text evidence="1">Belongs to the class-I aminoacyl-tRNA synthetase family.</text>
</comment>
<dbReference type="Pfam" id="PF08264">
    <property type="entry name" value="Anticodon_1"/>
    <property type="match status" value="1"/>
</dbReference>
<dbReference type="SUPFAM" id="SSF52374">
    <property type="entry name" value="Nucleotidylyl transferase"/>
    <property type="match status" value="1"/>
</dbReference>
<dbReference type="InterPro" id="IPR004493">
    <property type="entry name" value="Leu-tRNA-synth_Ia_arc/euk"/>
</dbReference>
<name>A0A6C0C6N5_9ZZZZ</name>
<organism evidence="9">
    <name type="scientific">viral metagenome</name>
    <dbReference type="NCBI Taxonomy" id="1070528"/>
    <lineage>
        <taxon>unclassified sequences</taxon>
        <taxon>metagenomes</taxon>
        <taxon>organismal metagenomes</taxon>
    </lineage>
</organism>
<keyword evidence="3" id="KW-0547">Nucleotide-binding</keyword>
<keyword evidence="2" id="KW-0436">Ligase</keyword>